<evidence type="ECO:0000313" key="2">
    <source>
        <dbReference type="EMBL" id="PPQ75494.1"/>
    </source>
</evidence>
<keyword evidence="1" id="KW-0812">Transmembrane</keyword>
<keyword evidence="1" id="KW-1133">Transmembrane helix</keyword>
<gene>
    <name evidence="2" type="ORF">CVT26_015818</name>
</gene>
<feature type="transmembrane region" description="Helical" evidence="1">
    <location>
        <begin position="36"/>
        <end position="55"/>
    </location>
</feature>
<dbReference type="InParanoid" id="A0A409WAG2"/>
<dbReference type="OrthoDB" id="2100988at2759"/>
<organism evidence="2 3">
    <name type="scientific">Gymnopilus dilepis</name>
    <dbReference type="NCBI Taxonomy" id="231916"/>
    <lineage>
        <taxon>Eukaryota</taxon>
        <taxon>Fungi</taxon>
        <taxon>Dikarya</taxon>
        <taxon>Basidiomycota</taxon>
        <taxon>Agaricomycotina</taxon>
        <taxon>Agaricomycetes</taxon>
        <taxon>Agaricomycetidae</taxon>
        <taxon>Agaricales</taxon>
        <taxon>Agaricineae</taxon>
        <taxon>Hymenogastraceae</taxon>
        <taxon>Gymnopilus</taxon>
    </lineage>
</organism>
<dbReference type="STRING" id="231916.A0A409WAG2"/>
<keyword evidence="3" id="KW-1185">Reference proteome</keyword>
<reference evidence="2 3" key="1">
    <citation type="journal article" date="2018" name="Evol. Lett.">
        <title>Horizontal gene cluster transfer increased hallucinogenic mushroom diversity.</title>
        <authorList>
            <person name="Reynolds H.T."/>
            <person name="Vijayakumar V."/>
            <person name="Gluck-Thaler E."/>
            <person name="Korotkin H.B."/>
            <person name="Matheny P.B."/>
            <person name="Slot J.C."/>
        </authorList>
    </citation>
    <scope>NUCLEOTIDE SEQUENCE [LARGE SCALE GENOMIC DNA]</scope>
    <source>
        <strain evidence="2 3">SRW20</strain>
    </source>
</reference>
<dbReference type="EMBL" id="NHYE01005254">
    <property type="protein sequence ID" value="PPQ75494.1"/>
    <property type="molecule type" value="Genomic_DNA"/>
</dbReference>
<name>A0A409WAG2_9AGAR</name>
<dbReference type="PANTHER" id="PTHR34286">
    <property type="entry name" value="TRANSMEMBRANE PROTEIN"/>
    <property type="match status" value="1"/>
</dbReference>
<evidence type="ECO:0000313" key="3">
    <source>
        <dbReference type="Proteomes" id="UP000284706"/>
    </source>
</evidence>
<proteinExistence type="predicted"/>
<dbReference type="Proteomes" id="UP000284706">
    <property type="component" value="Unassembled WGS sequence"/>
</dbReference>
<comment type="caution">
    <text evidence="2">The sequence shown here is derived from an EMBL/GenBank/DDBJ whole genome shotgun (WGS) entry which is preliminary data.</text>
</comment>
<dbReference type="AlphaFoldDB" id="A0A409WAG2"/>
<protein>
    <submittedName>
        <fullName evidence="2">Uncharacterized protein</fullName>
    </submittedName>
</protein>
<accession>A0A409WAG2</accession>
<evidence type="ECO:0000256" key="1">
    <source>
        <dbReference type="SAM" id="Phobius"/>
    </source>
</evidence>
<dbReference type="PANTHER" id="PTHR34286:SF1">
    <property type="entry name" value="TRANSMEMBRANE PROTEIN"/>
    <property type="match status" value="1"/>
</dbReference>
<keyword evidence="1" id="KW-0472">Membrane</keyword>
<sequence>MVCTYAIHFLGGGARYPYPKYVYSPAGGWWTRPSNWATNTAVAFSGILAVTYFVWNISANLEVRTWSYCFVTVVGRL</sequence>